<dbReference type="InterPro" id="IPR039420">
    <property type="entry name" value="WalR-like"/>
</dbReference>
<evidence type="ECO:0000313" key="11">
    <source>
        <dbReference type="Proteomes" id="UP000886812"/>
    </source>
</evidence>
<dbReference type="GO" id="GO:0006355">
    <property type="term" value="P:regulation of DNA-templated transcription"/>
    <property type="evidence" value="ECO:0007669"/>
    <property type="project" value="InterPro"/>
</dbReference>
<dbReference type="InterPro" id="IPR011006">
    <property type="entry name" value="CheY-like_superfamily"/>
</dbReference>
<dbReference type="Gene3D" id="6.10.250.690">
    <property type="match status" value="1"/>
</dbReference>
<dbReference type="Gene3D" id="3.40.50.2300">
    <property type="match status" value="1"/>
</dbReference>
<keyword evidence="5" id="KW-0804">Transcription</keyword>
<evidence type="ECO:0000256" key="3">
    <source>
        <dbReference type="ARBA" id="ARBA00023015"/>
    </source>
</evidence>
<dbReference type="SMART" id="SM00448">
    <property type="entry name" value="REC"/>
    <property type="match status" value="1"/>
</dbReference>
<dbReference type="GO" id="GO:0000156">
    <property type="term" value="F:phosphorelay response regulator activity"/>
    <property type="evidence" value="ECO:0007669"/>
    <property type="project" value="TreeGrafter"/>
</dbReference>
<dbReference type="PROSITE" id="PS51755">
    <property type="entry name" value="OMPR_PHOB"/>
    <property type="match status" value="1"/>
</dbReference>
<dbReference type="SMART" id="SM00862">
    <property type="entry name" value="Trans_reg_C"/>
    <property type="match status" value="1"/>
</dbReference>
<dbReference type="InterPro" id="IPR016032">
    <property type="entry name" value="Sig_transdc_resp-reg_C-effctor"/>
</dbReference>
<evidence type="ECO:0000256" key="7">
    <source>
        <dbReference type="PROSITE-ProRule" id="PRU01091"/>
    </source>
</evidence>
<comment type="caution">
    <text evidence="10">The sequence shown here is derived from an EMBL/GenBank/DDBJ whole genome shotgun (WGS) entry which is preliminary data.</text>
</comment>
<evidence type="ECO:0000259" key="9">
    <source>
        <dbReference type="PROSITE" id="PS51755"/>
    </source>
</evidence>
<dbReference type="InterPro" id="IPR001789">
    <property type="entry name" value="Sig_transdc_resp-reg_receiver"/>
</dbReference>
<organism evidence="10 11">
    <name type="scientific">Candidatus Spyradosoma merdigallinarum</name>
    <dbReference type="NCBI Taxonomy" id="2840950"/>
    <lineage>
        <taxon>Bacteria</taxon>
        <taxon>Pseudomonadati</taxon>
        <taxon>Verrucomicrobiota</taxon>
        <taxon>Opitutia</taxon>
        <taxon>Opitutia incertae sedis</taxon>
        <taxon>Candidatus Spyradosoma</taxon>
    </lineage>
</organism>
<dbReference type="AlphaFoldDB" id="A0A9D1NK87"/>
<reference evidence="10" key="2">
    <citation type="journal article" date="2021" name="PeerJ">
        <title>Extensive microbial diversity within the chicken gut microbiome revealed by metagenomics and culture.</title>
        <authorList>
            <person name="Gilroy R."/>
            <person name="Ravi A."/>
            <person name="Getino M."/>
            <person name="Pursley I."/>
            <person name="Horton D.L."/>
            <person name="Alikhan N.F."/>
            <person name="Baker D."/>
            <person name="Gharbi K."/>
            <person name="Hall N."/>
            <person name="Watson M."/>
            <person name="Adriaenssens E.M."/>
            <person name="Foster-Nyarko E."/>
            <person name="Jarju S."/>
            <person name="Secka A."/>
            <person name="Antonio M."/>
            <person name="Oren A."/>
            <person name="Chaudhuri R.R."/>
            <person name="La Ragione R."/>
            <person name="Hildebrand F."/>
            <person name="Pallen M.J."/>
        </authorList>
    </citation>
    <scope>NUCLEOTIDE SEQUENCE</scope>
    <source>
        <strain evidence="10">10669</strain>
    </source>
</reference>
<dbReference type="Gene3D" id="1.10.10.10">
    <property type="entry name" value="Winged helix-like DNA-binding domain superfamily/Winged helix DNA-binding domain"/>
    <property type="match status" value="1"/>
</dbReference>
<dbReference type="EMBL" id="DVOG01000122">
    <property type="protein sequence ID" value="HIV04415.1"/>
    <property type="molecule type" value="Genomic_DNA"/>
</dbReference>
<evidence type="ECO:0000256" key="2">
    <source>
        <dbReference type="ARBA" id="ARBA00023012"/>
    </source>
</evidence>
<evidence type="ECO:0000313" key="10">
    <source>
        <dbReference type="EMBL" id="HIV04415.1"/>
    </source>
</evidence>
<feature type="domain" description="Response regulatory" evidence="8">
    <location>
        <begin position="4"/>
        <end position="119"/>
    </location>
</feature>
<evidence type="ECO:0000256" key="6">
    <source>
        <dbReference type="PROSITE-ProRule" id="PRU00169"/>
    </source>
</evidence>
<dbReference type="PROSITE" id="PS50110">
    <property type="entry name" value="RESPONSE_REGULATORY"/>
    <property type="match status" value="1"/>
</dbReference>
<dbReference type="PANTHER" id="PTHR48111:SF1">
    <property type="entry name" value="TWO-COMPONENT RESPONSE REGULATOR ORR33"/>
    <property type="match status" value="1"/>
</dbReference>
<accession>A0A9D1NK87</accession>
<evidence type="ECO:0000259" key="8">
    <source>
        <dbReference type="PROSITE" id="PS50110"/>
    </source>
</evidence>
<keyword evidence="2" id="KW-0902">Two-component regulatory system</keyword>
<proteinExistence type="predicted"/>
<dbReference type="SUPFAM" id="SSF46894">
    <property type="entry name" value="C-terminal effector domain of the bipartite response regulators"/>
    <property type="match status" value="1"/>
</dbReference>
<gene>
    <name evidence="10" type="ORF">IAC75_04605</name>
</gene>
<dbReference type="InterPro" id="IPR001867">
    <property type="entry name" value="OmpR/PhoB-type_DNA-bd"/>
</dbReference>
<dbReference type="Pfam" id="PF00486">
    <property type="entry name" value="Trans_reg_C"/>
    <property type="match status" value="1"/>
</dbReference>
<sequence length="234" mass="25515">MHPKILYVEDNSVIRERVAAHLRAEGFAVEECADAASARRAFAERDFALVLLDLMLPDGNGISLLRELRASLGGSVPVLIVSALGEIDERVSGLDAGANDYLAKPFSLRELSARVRAALRASSATKREEREPATLPRLGGGFLDRARACVVRDDGTEIPLSLRELFLLNRLAADAGLVVPLAELISAVWKTDSDKSISRSPVVFVSRLRRKLEGVCEIEAVRGVGYRLVPRFRG</sequence>
<name>A0A9D1NK87_9BACT</name>
<dbReference type="Pfam" id="PF00072">
    <property type="entry name" value="Response_reg"/>
    <property type="match status" value="1"/>
</dbReference>
<keyword evidence="3" id="KW-0805">Transcription regulation</keyword>
<dbReference type="Proteomes" id="UP000886812">
    <property type="component" value="Unassembled WGS sequence"/>
</dbReference>
<feature type="DNA-binding region" description="OmpR/PhoB-type" evidence="7">
    <location>
        <begin position="133"/>
        <end position="230"/>
    </location>
</feature>
<dbReference type="GO" id="GO:0005829">
    <property type="term" value="C:cytosol"/>
    <property type="evidence" value="ECO:0007669"/>
    <property type="project" value="TreeGrafter"/>
</dbReference>
<keyword evidence="4 7" id="KW-0238">DNA-binding</keyword>
<keyword evidence="1 6" id="KW-0597">Phosphoprotein</keyword>
<dbReference type="CDD" id="cd00383">
    <property type="entry name" value="trans_reg_C"/>
    <property type="match status" value="1"/>
</dbReference>
<dbReference type="SUPFAM" id="SSF52172">
    <property type="entry name" value="CheY-like"/>
    <property type="match status" value="1"/>
</dbReference>
<feature type="domain" description="OmpR/PhoB-type" evidence="9">
    <location>
        <begin position="133"/>
        <end position="230"/>
    </location>
</feature>
<dbReference type="GO" id="GO:0000976">
    <property type="term" value="F:transcription cis-regulatory region binding"/>
    <property type="evidence" value="ECO:0007669"/>
    <property type="project" value="TreeGrafter"/>
</dbReference>
<reference evidence="10" key="1">
    <citation type="submission" date="2020-10" db="EMBL/GenBank/DDBJ databases">
        <authorList>
            <person name="Gilroy R."/>
        </authorList>
    </citation>
    <scope>NUCLEOTIDE SEQUENCE</scope>
    <source>
        <strain evidence="10">10669</strain>
    </source>
</reference>
<evidence type="ECO:0000256" key="5">
    <source>
        <dbReference type="ARBA" id="ARBA00023163"/>
    </source>
</evidence>
<feature type="modified residue" description="4-aspartylphosphate" evidence="6">
    <location>
        <position position="53"/>
    </location>
</feature>
<evidence type="ECO:0000256" key="4">
    <source>
        <dbReference type="ARBA" id="ARBA00023125"/>
    </source>
</evidence>
<dbReference type="InterPro" id="IPR036388">
    <property type="entry name" value="WH-like_DNA-bd_sf"/>
</dbReference>
<dbReference type="PANTHER" id="PTHR48111">
    <property type="entry name" value="REGULATOR OF RPOS"/>
    <property type="match status" value="1"/>
</dbReference>
<dbReference type="GO" id="GO:0032993">
    <property type="term" value="C:protein-DNA complex"/>
    <property type="evidence" value="ECO:0007669"/>
    <property type="project" value="TreeGrafter"/>
</dbReference>
<protein>
    <submittedName>
        <fullName evidence="10">Response regulator transcription factor</fullName>
    </submittedName>
</protein>
<evidence type="ECO:0000256" key="1">
    <source>
        <dbReference type="ARBA" id="ARBA00022553"/>
    </source>
</evidence>